<accession>A0A0A9B754</accession>
<reference evidence="1" key="2">
    <citation type="journal article" date="2015" name="Data Brief">
        <title>Shoot transcriptome of the giant reed, Arundo donax.</title>
        <authorList>
            <person name="Barrero R.A."/>
            <person name="Guerrero F.D."/>
            <person name="Moolhuijzen P."/>
            <person name="Goolsby J.A."/>
            <person name="Tidwell J."/>
            <person name="Bellgard S.E."/>
            <person name="Bellgard M.I."/>
        </authorList>
    </citation>
    <scope>NUCLEOTIDE SEQUENCE</scope>
    <source>
        <tissue evidence="1">Shoot tissue taken approximately 20 cm above the soil surface</tissue>
    </source>
</reference>
<protein>
    <submittedName>
        <fullName evidence="1">Uncharacterized protein</fullName>
    </submittedName>
</protein>
<dbReference type="EMBL" id="GBRH01240880">
    <property type="protein sequence ID" value="JAD57015.1"/>
    <property type="molecule type" value="Transcribed_RNA"/>
</dbReference>
<name>A0A0A9B754_ARUDO</name>
<organism evidence="1">
    <name type="scientific">Arundo donax</name>
    <name type="common">Giant reed</name>
    <name type="synonym">Donax arundinaceus</name>
    <dbReference type="NCBI Taxonomy" id="35708"/>
    <lineage>
        <taxon>Eukaryota</taxon>
        <taxon>Viridiplantae</taxon>
        <taxon>Streptophyta</taxon>
        <taxon>Embryophyta</taxon>
        <taxon>Tracheophyta</taxon>
        <taxon>Spermatophyta</taxon>
        <taxon>Magnoliopsida</taxon>
        <taxon>Liliopsida</taxon>
        <taxon>Poales</taxon>
        <taxon>Poaceae</taxon>
        <taxon>PACMAD clade</taxon>
        <taxon>Arundinoideae</taxon>
        <taxon>Arundineae</taxon>
        <taxon>Arundo</taxon>
    </lineage>
</organism>
<sequence>MHGKKNMFINISCR</sequence>
<proteinExistence type="predicted"/>
<reference evidence="1" key="1">
    <citation type="submission" date="2014-09" db="EMBL/GenBank/DDBJ databases">
        <authorList>
            <person name="Magalhaes I.L.F."/>
            <person name="Oliveira U."/>
            <person name="Santos F.R."/>
            <person name="Vidigal T.H.D.A."/>
            <person name="Brescovit A.D."/>
            <person name="Santos A.J."/>
        </authorList>
    </citation>
    <scope>NUCLEOTIDE SEQUENCE</scope>
    <source>
        <tissue evidence="1">Shoot tissue taken approximately 20 cm above the soil surface</tissue>
    </source>
</reference>
<evidence type="ECO:0000313" key="1">
    <source>
        <dbReference type="EMBL" id="JAD57015.1"/>
    </source>
</evidence>